<dbReference type="PANTHER" id="PTHR45674">
    <property type="entry name" value="DNA LIGASE 1/3 FAMILY MEMBER"/>
    <property type="match status" value="1"/>
</dbReference>
<evidence type="ECO:0000313" key="5">
    <source>
        <dbReference type="Proteomes" id="UP000681340"/>
    </source>
</evidence>
<dbReference type="GO" id="GO:0006281">
    <property type="term" value="P:DNA repair"/>
    <property type="evidence" value="ECO:0007669"/>
    <property type="project" value="InterPro"/>
</dbReference>
<comment type="caution">
    <text evidence="4">The sequence shown here is derived from an EMBL/GenBank/DDBJ whole genome shotgun (WGS) entry which is preliminary data.</text>
</comment>
<evidence type="ECO:0000313" key="4">
    <source>
        <dbReference type="EMBL" id="GIM73712.1"/>
    </source>
</evidence>
<evidence type="ECO:0000256" key="2">
    <source>
        <dbReference type="ARBA" id="ARBA00022598"/>
    </source>
</evidence>
<keyword evidence="2" id="KW-0436">Ligase</keyword>
<feature type="domain" description="ATP-dependent DNA ligase family profile" evidence="3">
    <location>
        <begin position="47"/>
        <end position="198"/>
    </location>
</feature>
<evidence type="ECO:0000256" key="1">
    <source>
        <dbReference type="ARBA" id="ARBA00007572"/>
    </source>
</evidence>
<sequence>MPVAAVRETLPPGTVVDGELVVWGTKTGRTVFPALLGRITAGRRLSREAAARPASLVLFDVLADAELELTGRPLRQRRARLEDLLVGAPAALAVCPQTLDVDLARGCFDELVVTGVEGLVVKDLDGLYRPGRVGWWKLKRRVTTEAIIGGIIGAVDDPRVLLLGRLDAWGRLRYVARTVPLTLSQQQGDRPNAHCGRR</sequence>
<dbReference type="InterPro" id="IPR012310">
    <property type="entry name" value="DNA_ligase_ATP-dep_cent"/>
</dbReference>
<dbReference type="GO" id="GO:0006310">
    <property type="term" value="P:DNA recombination"/>
    <property type="evidence" value="ECO:0007669"/>
    <property type="project" value="InterPro"/>
</dbReference>
<dbReference type="GO" id="GO:0003910">
    <property type="term" value="F:DNA ligase (ATP) activity"/>
    <property type="evidence" value="ECO:0007669"/>
    <property type="project" value="InterPro"/>
</dbReference>
<dbReference type="SUPFAM" id="SSF56091">
    <property type="entry name" value="DNA ligase/mRNA capping enzyme, catalytic domain"/>
    <property type="match status" value="1"/>
</dbReference>
<comment type="similarity">
    <text evidence="1">Belongs to the ATP-dependent DNA ligase family.</text>
</comment>
<name>A0A919SLN3_9ACTN</name>
<accession>A0A919SLN3</accession>
<organism evidence="4 5">
    <name type="scientific">Actinoplanes auranticolor</name>
    <dbReference type="NCBI Taxonomy" id="47988"/>
    <lineage>
        <taxon>Bacteria</taxon>
        <taxon>Bacillati</taxon>
        <taxon>Actinomycetota</taxon>
        <taxon>Actinomycetes</taxon>
        <taxon>Micromonosporales</taxon>
        <taxon>Micromonosporaceae</taxon>
        <taxon>Actinoplanes</taxon>
    </lineage>
</organism>
<dbReference type="AlphaFoldDB" id="A0A919SLN3"/>
<dbReference type="InterPro" id="IPR050191">
    <property type="entry name" value="ATP-dep_DNA_ligase"/>
</dbReference>
<dbReference type="Gene3D" id="3.30.470.30">
    <property type="entry name" value="DNA ligase/mRNA capping enzyme"/>
    <property type="match status" value="1"/>
</dbReference>
<dbReference type="EMBL" id="BOQL01000046">
    <property type="protein sequence ID" value="GIM73712.1"/>
    <property type="molecule type" value="Genomic_DNA"/>
</dbReference>
<keyword evidence="5" id="KW-1185">Reference proteome</keyword>
<dbReference type="Pfam" id="PF01068">
    <property type="entry name" value="DNA_ligase_A_M"/>
    <property type="match status" value="1"/>
</dbReference>
<reference evidence="4" key="1">
    <citation type="submission" date="2021-03" db="EMBL/GenBank/DDBJ databases">
        <title>Whole genome shotgun sequence of Actinoplanes auranticolor NBRC 12245.</title>
        <authorList>
            <person name="Komaki H."/>
            <person name="Tamura T."/>
        </authorList>
    </citation>
    <scope>NUCLEOTIDE SEQUENCE</scope>
    <source>
        <strain evidence="4">NBRC 12245</strain>
    </source>
</reference>
<dbReference type="Proteomes" id="UP000681340">
    <property type="component" value="Unassembled WGS sequence"/>
</dbReference>
<dbReference type="PANTHER" id="PTHR45674:SF4">
    <property type="entry name" value="DNA LIGASE 1"/>
    <property type="match status" value="1"/>
</dbReference>
<dbReference type="PROSITE" id="PS50160">
    <property type="entry name" value="DNA_LIGASE_A3"/>
    <property type="match status" value="1"/>
</dbReference>
<proteinExistence type="inferred from homology"/>
<gene>
    <name evidence="4" type="ORF">Aau02nite_57300</name>
</gene>
<evidence type="ECO:0000259" key="3">
    <source>
        <dbReference type="PROSITE" id="PS50160"/>
    </source>
</evidence>
<protein>
    <recommendedName>
        <fullName evidence="3">ATP-dependent DNA ligase family profile domain-containing protein</fullName>
    </recommendedName>
</protein>
<dbReference type="GO" id="GO:0005524">
    <property type="term" value="F:ATP binding"/>
    <property type="evidence" value="ECO:0007669"/>
    <property type="project" value="InterPro"/>
</dbReference>